<dbReference type="AlphaFoldDB" id="A0A1M5R6F2"/>
<evidence type="ECO:0000313" key="1">
    <source>
        <dbReference type="EMBL" id="SHH21539.1"/>
    </source>
</evidence>
<proteinExistence type="predicted"/>
<sequence>MELDRWEEFEDILNELYDELPENILSGLNGGVRIVDEVNYHPEDPENLVCLGGYRRDILGKSILIYYGSFMQLYGNFSREALKDKLRETLHHEITHHLEFLAGEKDLEIEDEEFLRNYKRRKNE</sequence>
<evidence type="ECO:0000313" key="2">
    <source>
        <dbReference type="Proteomes" id="UP000184032"/>
    </source>
</evidence>
<accession>A0A1M5R6F2</accession>
<dbReference type="SUPFAM" id="SSF55486">
    <property type="entry name" value="Metalloproteases ('zincins'), catalytic domain"/>
    <property type="match status" value="1"/>
</dbReference>
<gene>
    <name evidence="1" type="ORF">SAMN02745245_00827</name>
</gene>
<dbReference type="Gene3D" id="3.30.2010.20">
    <property type="match status" value="1"/>
</dbReference>
<reference evidence="1 2" key="1">
    <citation type="submission" date="2016-11" db="EMBL/GenBank/DDBJ databases">
        <authorList>
            <person name="Jaros S."/>
            <person name="Januszkiewicz K."/>
            <person name="Wedrychowicz H."/>
        </authorList>
    </citation>
    <scope>NUCLEOTIDE SEQUENCE [LARGE SCALE GENOMIC DNA]</scope>
    <source>
        <strain evidence="1 2">DSM 21120</strain>
    </source>
</reference>
<organism evidence="1 2">
    <name type="scientific">Anaerosphaera aminiphila DSM 21120</name>
    <dbReference type="NCBI Taxonomy" id="1120995"/>
    <lineage>
        <taxon>Bacteria</taxon>
        <taxon>Bacillati</taxon>
        <taxon>Bacillota</taxon>
        <taxon>Tissierellia</taxon>
        <taxon>Tissierellales</taxon>
        <taxon>Peptoniphilaceae</taxon>
        <taxon>Anaerosphaera</taxon>
    </lineage>
</organism>
<dbReference type="STRING" id="1120995.SAMN02745245_00827"/>
<keyword evidence="2" id="KW-1185">Reference proteome</keyword>
<dbReference type="InterPro" id="IPR038555">
    <property type="entry name" value="Zincin_1_sf"/>
</dbReference>
<dbReference type="RefSeq" id="WP_073184026.1">
    <property type="nucleotide sequence ID" value="NZ_FQXI01000004.1"/>
</dbReference>
<dbReference type="EMBL" id="FQXI01000004">
    <property type="protein sequence ID" value="SHH21539.1"/>
    <property type="molecule type" value="Genomic_DNA"/>
</dbReference>
<name>A0A1M5R6F2_9FIRM</name>
<protein>
    <submittedName>
        <fullName evidence="1">Zinicin-like metallopeptidase</fullName>
    </submittedName>
</protein>
<dbReference type="OrthoDB" id="5071at2"/>
<dbReference type="Proteomes" id="UP000184032">
    <property type="component" value="Unassembled WGS sequence"/>
</dbReference>
<dbReference type="CDD" id="cd12953">
    <property type="entry name" value="MMP_TTHA0227"/>
    <property type="match status" value="1"/>
</dbReference>